<dbReference type="InterPro" id="IPR019728">
    <property type="entry name" value="DUF2605"/>
</dbReference>
<protein>
    <submittedName>
        <fullName evidence="1">DUF2605 domain-containing protein</fullName>
    </submittedName>
</protein>
<accession>A0ABR9VTU1</accession>
<evidence type="ECO:0000313" key="2">
    <source>
        <dbReference type="Proteomes" id="UP000658720"/>
    </source>
</evidence>
<evidence type="ECO:0000313" key="1">
    <source>
        <dbReference type="EMBL" id="MBE9254773.1"/>
    </source>
</evidence>
<keyword evidence="2" id="KW-1185">Reference proteome</keyword>
<organism evidence="1 2">
    <name type="scientific">Synechocystis salina LEGE 00031</name>
    <dbReference type="NCBI Taxonomy" id="1828736"/>
    <lineage>
        <taxon>Bacteria</taxon>
        <taxon>Bacillati</taxon>
        <taxon>Cyanobacteriota</taxon>
        <taxon>Cyanophyceae</taxon>
        <taxon>Synechococcales</taxon>
        <taxon>Merismopediaceae</taxon>
        <taxon>Synechocystis</taxon>
    </lineage>
</organism>
<dbReference type="Pfam" id="PF10792">
    <property type="entry name" value="DUF2605"/>
    <property type="match status" value="1"/>
</dbReference>
<dbReference type="RefSeq" id="WP_190598034.1">
    <property type="nucleotide sequence ID" value="NZ_JADEVV010000039.1"/>
</dbReference>
<dbReference type="EMBL" id="JADEVV010000039">
    <property type="protein sequence ID" value="MBE9254773.1"/>
    <property type="molecule type" value="Genomic_DNA"/>
</dbReference>
<comment type="caution">
    <text evidence="1">The sequence shown here is derived from an EMBL/GenBank/DDBJ whole genome shotgun (WGS) entry which is preliminary data.</text>
</comment>
<proteinExistence type="predicted"/>
<reference evidence="1 2" key="1">
    <citation type="submission" date="2020-10" db="EMBL/GenBank/DDBJ databases">
        <authorList>
            <person name="Castelo-Branco R."/>
            <person name="Eusebio N."/>
            <person name="Adriana R."/>
            <person name="Vieira A."/>
            <person name="Brugerolle De Fraissinette N."/>
            <person name="Rezende De Castro R."/>
            <person name="Schneider M.P."/>
            <person name="Vasconcelos V."/>
            <person name="Leao P.N."/>
        </authorList>
    </citation>
    <scope>NUCLEOTIDE SEQUENCE [LARGE SCALE GENOMIC DNA]</scope>
    <source>
        <strain evidence="1 2">LEGE 00031</strain>
    </source>
</reference>
<gene>
    <name evidence="1" type="ORF">IQ217_13190</name>
</gene>
<name>A0ABR9VTU1_9SYNC</name>
<dbReference type="Proteomes" id="UP000658720">
    <property type="component" value="Unassembled WGS sequence"/>
</dbReference>
<sequence length="106" mass="12599">MINPQPDEKELLKTILEPLLEDFEHWFSRSCQLLESQRLAFFTPEQQQDLLDRVRRARDEVRCTKLMFQATGEQVGVEFSVLVPWHNLVTECWQVAQRHRQMQAAC</sequence>